<sequence length="187" mass="20257">MGAQTDDITAFTQSGQVFVPRGSDLRAGDRFTYQGRKYFLVGARNWDINHPMTGYDFGWMTFNIVVDPAQLIADVLALRGQQIVLIPRVGVEGPGGGKDYGPGTARDPQLFVMVVLSNLDSREDAQTDHGQSHKFNCRLVGAADAQIAVDDTWEDAAATYTVQAVDRSKPYNVEALATAFVKGVDGG</sequence>
<evidence type="ECO:0000313" key="2">
    <source>
        <dbReference type="Proteomes" id="UP000093757"/>
    </source>
</evidence>
<accession>A0A1A6BJE8</accession>
<dbReference type="AlphaFoldDB" id="A0A1A6BJE8"/>
<gene>
    <name evidence="1" type="ORF">A9W98_14875</name>
</gene>
<comment type="caution">
    <text evidence="1">The sequence shown here is derived from an EMBL/GenBank/DDBJ whole genome shotgun (WGS) entry which is preliminary data.</text>
</comment>
<protein>
    <submittedName>
        <fullName evidence="1">Uncharacterized protein</fullName>
    </submittedName>
</protein>
<name>A0A1A6BJE8_MYCGO</name>
<reference evidence="1 2" key="1">
    <citation type="submission" date="2016-06" db="EMBL/GenBank/DDBJ databases">
        <authorList>
            <person name="Kjaerup R.B."/>
            <person name="Dalgaard T.S."/>
            <person name="Juul-Madsen H.R."/>
        </authorList>
    </citation>
    <scope>NUCLEOTIDE SEQUENCE [LARGE SCALE GENOMIC DNA]</scope>
    <source>
        <strain evidence="1 2">1245752.6</strain>
    </source>
</reference>
<dbReference type="EMBL" id="MAEM01000186">
    <property type="protein sequence ID" value="OBS02458.1"/>
    <property type="molecule type" value="Genomic_DNA"/>
</dbReference>
<proteinExistence type="predicted"/>
<organism evidence="1 2">
    <name type="scientific">Mycobacterium gordonae</name>
    <dbReference type="NCBI Taxonomy" id="1778"/>
    <lineage>
        <taxon>Bacteria</taxon>
        <taxon>Bacillati</taxon>
        <taxon>Actinomycetota</taxon>
        <taxon>Actinomycetes</taxon>
        <taxon>Mycobacteriales</taxon>
        <taxon>Mycobacteriaceae</taxon>
        <taxon>Mycobacterium</taxon>
    </lineage>
</organism>
<evidence type="ECO:0000313" key="1">
    <source>
        <dbReference type="EMBL" id="OBS02458.1"/>
    </source>
</evidence>
<dbReference type="Proteomes" id="UP000093757">
    <property type="component" value="Unassembled WGS sequence"/>
</dbReference>